<gene>
    <name evidence="2" type="ORF">K435DRAFT_871843</name>
</gene>
<feature type="region of interest" description="Disordered" evidence="1">
    <location>
        <begin position="149"/>
        <end position="185"/>
    </location>
</feature>
<dbReference type="AlphaFoldDB" id="A0A4S8L4F2"/>
<dbReference type="OrthoDB" id="2624269at2759"/>
<evidence type="ECO:0000313" key="3">
    <source>
        <dbReference type="Proteomes" id="UP000297245"/>
    </source>
</evidence>
<organism evidence="2 3">
    <name type="scientific">Dendrothele bispora (strain CBS 962.96)</name>
    <dbReference type="NCBI Taxonomy" id="1314807"/>
    <lineage>
        <taxon>Eukaryota</taxon>
        <taxon>Fungi</taxon>
        <taxon>Dikarya</taxon>
        <taxon>Basidiomycota</taxon>
        <taxon>Agaricomycotina</taxon>
        <taxon>Agaricomycetes</taxon>
        <taxon>Agaricomycetidae</taxon>
        <taxon>Agaricales</taxon>
        <taxon>Agaricales incertae sedis</taxon>
        <taxon>Dendrothele</taxon>
    </lineage>
</organism>
<name>A0A4S8L4F2_DENBC</name>
<sequence length="500" mass="55270">MFNKFRQCIVDFFNPYHKHPPDPPDDINAIPNAASPKNLTNDPVYVHSSVQASLGDEQKIFQSCEASQLPSTVVHKPKTQDNLHVDLTATNAEMVQIQIYRDGYSSKLQSSLSQSARSALPSMNHSQAIELPIHHTQSNAVNVKAQPNLTNSTTTTKSNLKPASLLQPTTIKRAPDLTAPPSQTSIGSKLLHTIDLTDPARLTAFVPLPSQPDPECRHGHDVGIQFTTVDLLEGGYWNGWPSGPFGIDLDHATYLKHGTLNVQWATRNCKGSNGKKGHAGSVNSATIAGGKESYRKCLGVFRCTNDQCQLVTRPKTDSKALAAQCIHGHCGCSSKAPLSYFECPTRSYLIEWGQQGDDIATQKYRYINGKPHNHSRLPQVLHFTAKENEDVSNLVGSNLDKTPIEMYEGGENLDGPTPAAPDLAQAAINRDSWRYHVQKLKNSAKAENGTWFISKFHDWIQKNQDEVQMRVNTIGKAEACVIAFHTIWMRNQLLPNVKRS</sequence>
<protein>
    <recommendedName>
        <fullName evidence="4">GCM domain-containing protein</fullName>
    </recommendedName>
</protein>
<dbReference type="EMBL" id="ML179699">
    <property type="protein sequence ID" value="THU82918.1"/>
    <property type="molecule type" value="Genomic_DNA"/>
</dbReference>
<feature type="compositionally biased region" description="Low complexity" evidence="1">
    <location>
        <begin position="149"/>
        <end position="161"/>
    </location>
</feature>
<evidence type="ECO:0008006" key="4">
    <source>
        <dbReference type="Google" id="ProtNLM"/>
    </source>
</evidence>
<feature type="region of interest" description="Disordered" evidence="1">
    <location>
        <begin position="20"/>
        <end position="41"/>
    </location>
</feature>
<reference evidence="2 3" key="1">
    <citation type="journal article" date="2019" name="Nat. Ecol. Evol.">
        <title>Megaphylogeny resolves global patterns of mushroom evolution.</title>
        <authorList>
            <person name="Varga T."/>
            <person name="Krizsan K."/>
            <person name="Foldi C."/>
            <person name="Dima B."/>
            <person name="Sanchez-Garcia M."/>
            <person name="Sanchez-Ramirez S."/>
            <person name="Szollosi G.J."/>
            <person name="Szarkandi J.G."/>
            <person name="Papp V."/>
            <person name="Albert L."/>
            <person name="Andreopoulos W."/>
            <person name="Angelini C."/>
            <person name="Antonin V."/>
            <person name="Barry K.W."/>
            <person name="Bougher N.L."/>
            <person name="Buchanan P."/>
            <person name="Buyck B."/>
            <person name="Bense V."/>
            <person name="Catcheside P."/>
            <person name="Chovatia M."/>
            <person name="Cooper J."/>
            <person name="Damon W."/>
            <person name="Desjardin D."/>
            <person name="Finy P."/>
            <person name="Geml J."/>
            <person name="Haridas S."/>
            <person name="Hughes K."/>
            <person name="Justo A."/>
            <person name="Karasinski D."/>
            <person name="Kautmanova I."/>
            <person name="Kiss B."/>
            <person name="Kocsube S."/>
            <person name="Kotiranta H."/>
            <person name="LaButti K.M."/>
            <person name="Lechner B.E."/>
            <person name="Liimatainen K."/>
            <person name="Lipzen A."/>
            <person name="Lukacs Z."/>
            <person name="Mihaltcheva S."/>
            <person name="Morgado L.N."/>
            <person name="Niskanen T."/>
            <person name="Noordeloos M.E."/>
            <person name="Ohm R.A."/>
            <person name="Ortiz-Santana B."/>
            <person name="Ovrebo C."/>
            <person name="Racz N."/>
            <person name="Riley R."/>
            <person name="Savchenko A."/>
            <person name="Shiryaev A."/>
            <person name="Soop K."/>
            <person name="Spirin V."/>
            <person name="Szebenyi C."/>
            <person name="Tomsovsky M."/>
            <person name="Tulloss R.E."/>
            <person name="Uehling J."/>
            <person name="Grigoriev I.V."/>
            <person name="Vagvolgyi C."/>
            <person name="Papp T."/>
            <person name="Martin F.M."/>
            <person name="Miettinen O."/>
            <person name="Hibbett D.S."/>
            <person name="Nagy L.G."/>
        </authorList>
    </citation>
    <scope>NUCLEOTIDE SEQUENCE [LARGE SCALE GENOMIC DNA]</scope>
    <source>
        <strain evidence="2 3">CBS 962.96</strain>
    </source>
</reference>
<evidence type="ECO:0000256" key="1">
    <source>
        <dbReference type="SAM" id="MobiDB-lite"/>
    </source>
</evidence>
<evidence type="ECO:0000313" key="2">
    <source>
        <dbReference type="EMBL" id="THU82918.1"/>
    </source>
</evidence>
<keyword evidence="3" id="KW-1185">Reference proteome</keyword>
<accession>A0A4S8L4F2</accession>
<dbReference type="Proteomes" id="UP000297245">
    <property type="component" value="Unassembled WGS sequence"/>
</dbReference>
<proteinExistence type="predicted"/>